<organism evidence="1 2">
    <name type="scientific">Taxus chinensis</name>
    <name type="common">Chinese yew</name>
    <name type="synonym">Taxus wallichiana var. chinensis</name>
    <dbReference type="NCBI Taxonomy" id="29808"/>
    <lineage>
        <taxon>Eukaryota</taxon>
        <taxon>Viridiplantae</taxon>
        <taxon>Streptophyta</taxon>
        <taxon>Embryophyta</taxon>
        <taxon>Tracheophyta</taxon>
        <taxon>Spermatophyta</taxon>
        <taxon>Pinopsida</taxon>
        <taxon>Pinidae</taxon>
        <taxon>Conifers II</taxon>
        <taxon>Cupressales</taxon>
        <taxon>Taxaceae</taxon>
        <taxon>Taxus</taxon>
    </lineage>
</organism>
<gene>
    <name evidence="1" type="ORF">KI387_002120</name>
</gene>
<evidence type="ECO:0000313" key="2">
    <source>
        <dbReference type="Proteomes" id="UP000824469"/>
    </source>
</evidence>
<name>A0AA38GW09_TAXCH</name>
<comment type="caution">
    <text evidence="1">The sequence shown here is derived from an EMBL/GenBank/DDBJ whole genome shotgun (WGS) entry which is preliminary data.</text>
</comment>
<protein>
    <submittedName>
        <fullName evidence="1">Uncharacterized protein</fullName>
    </submittedName>
</protein>
<feature type="non-terminal residue" evidence="1">
    <location>
        <position position="164"/>
    </location>
</feature>
<dbReference type="Proteomes" id="UP000824469">
    <property type="component" value="Unassembled WGS sequence"/>
</dbReference>
<proteinExistence type="predicted"/>
<accession>A0AA38GW09</accession>
<dbReference type="EMBL" id="JAHRHJ020000001">
    <property type="protein sequence ID" value="KAH9330012.1"/>
    <property type="molecule type" value="Genomic_DNA"/>
</dbReference>
<reference evidence="1 2" key="1">
    <citation type="journal article" date="2021" name="Nat. Plants">
        <title>The Taxus genome provides insights into paclitaxel biosynthesis.</title>
        <authorList>
            <person name="Xiong X."/>
            <person name="Gou J."/>
            <person name="Liao Q."/>
            <person name="Li Y."/>
            <person name="Zhou Q."/>
            <person name="Bi G."/>
            <person name="Li C."/>
            <person name="Du R."/>
            <person name="Wang X."/>
            <person name="Sun T."/>
            <person name="Guo L."/>
            <person name="Liang H."/>
            <person name="Lu P."/>
            <person name="Wu Y."/>
            <person name="Zhang Z."/>
            <person name="Ro D.K."/>
            <person name="Shang Y."/>
            <person name="Huang S."/>
            <person name="Yan J."/>
        </authorList>
    </citation>
    <scope>NUCLEOTIDE SEQUENCE [LARGE SCALE GENOMIC DNA]</scope>
    <source>
        <strain evidence="1">Ta-2019</strain>
    </source>
</reference>
<sequence>MGTMMQVDVPYCSMRSGRMYLVIDKIYTSTTHDTKECRLIDQIHEAIDHGVRQTSIVSVSKNDDHHYEERADGGTRGRGFRGGFHGRGNYGGRSEFLHGTCFNYGSTEHYKREFSDLLQCSWCGKKHKYEDFSELFEHMNQYHSEGQGCYNGQYQEGRHTVDAS</sequence>
<keyword evidence="2" id="KW-1185">Reference proteome</keyword>
<dbReference type="AlphaFoldDB" id="A0AA38GW09"/>
<evidence type="ECO:0000313" key="1">
    <source>
        <dbReference type="EMBL" id="KAH9330012.1"/>
    </source>
</evidence>